<dbReference type="CDD" id="cd01756">
    <property type="entry name" value="PLAT_repeat"/>
    <property type="match status" value="13"/>
</dbReference>
<dbReference type="Pfam" id="PF01477">
    <property type="entry name" value="PLAT"/>
    <property type="match status" value="15"/>
</dbReference>
<dbReference type="SUPFAM" id="SSF49723">
    <property type="entry name" value="Lipase/lipooxygenase domain (PLAT/LH2 domain)"/>
    <property type="match status" value="15"/>
</dbReference>
<keyword evidence="4" id="KW-1185">Reference proteome</keyword>
<dbReference type="InterPro" id="IPR052970">
    <property type="entry name" value="Inner_ear_hair_cell_LOXHD"/>
</dbReference>
<dbReference type="Gene3D" id="2.60.60.20">
    <property type="entry name" value="PLAT/LH2 domain"/>
    <property type="match status" value="2"/>
</dbReference>
<feature type="domain" description="PLAT" evidence="2">
    <location>
        <begin position="396"/>
        <end position="511"/>
    </location>
</feature>
<reference evidence="3" key="1">
    <citation type="submission" date="2025-08" db="UniProtKB">
        <authorList>
            <consortium name="Ensembl"/>
        </authorList>
    </citation>
    <scope>IDENTIFICATION</scope>
</reference>
<evidence type="ECO:0000256" key="1">
    <source>
        <dbReference type="PROSITE-ProRule" id="PRU00152"/>
    </source>
</evidence>
<evidence type="ECO:0000259" key="2">
    <source>
        <dbReference type="PROSITE" id="PS50095"/>
    </source>
</evidence>
<proteinExistence type="predicted"/>
<feature type="domain" description="PLAT" evidence="2">
    <location>
        <begin position="1744"/>
        <end position="1866"/>
    </location>
</feature>
<reference evidence="3" key="2">
    <citation type="submission" date="2025-09" db="UniProtKB">
        <authorList>
            <consortium name="Ensembl"/>
        </authorList>
    </citation>
    <scope>IDENTIFICATION</scope>
</reference>
<dbReference type="PANTHER" id="PTHR45901:SF3">
    <property type="entry name" value="LIPOXYGENASE HOMOLOGY DOMAIN-CONTAINING PROTEIN 1"/>
    <property type="match status" value="1"/>
</dbReference>
<feature type="domain" description="PLAT" evidence="2">
    <location>
        <begin position="16"/>
        <end position="131"/>
    </location>
</feature>
<evidence type="ECO:0000313" key="3">
    <source>
        <dbReference type="Ensembl" id="ENSLBEP00000037639.1"/>
    </source>
</evidence>
<feature type="domain" description="PLAT" evidence="2">
    <location>
        <begin position="1354"/>
        <end position="1472"/>
    </location>
</feature>
<feature type="domain" description="PLAT" evidence="2">
    <location>
        <begin position="929"/>
        <end position="1046"/>
    </location>
</feature>
<dbReference type="Proteomes" id="UP000261660">
    <property type="component" value="Unplaced"/>
</dbReference>
<dbReference type="InterPro" id="IPR001024">
    <property type="entry name" value="PLAT/LH2_dom"/>
</dbReference>
<feature type="domain" description="PLAT" evidence="2">
    <location>
        <begin position="518"/>
        <end position="638"/>
    </location>
</feature>
<organism evidence="3 4">
    <name type="scientific">Labrus bergylta</name>
    <name type="common">ballan wrasse</name>
    <dbReference type="NCBI Taxonomy" id="56723"/>
    <lineage>
        <taxon>Eukaryota</taxon>
        <taxon>Metazoa</taxon>
        <taxon>Chordata</taxon>
        <taxon>Craniata</taxon>
        <taxon>Vertebrata</taxon>
        <taxon>Euteleostomi</taxon>
        <taxon>Actinopterygii</taxon>
        <taxon>Neopterygii</taxon>
        <taxon>Teleostei</taxon>
        <taxon>Neoteleostei</taxon>
        <taxon>Acanthomorphata</taxon>
        <taxon>Eupercaria</taxon>
        <taxon>Labriformes</taxon>
        <taxon>Labridae</taxon>
        <taxon>Labrus</taxon>
    </lineage>
</organism>
<feature type="domain" description="PLAT" evidence="2">
    <location>
        <begin position="1059"/>
        <end position="1184"/>
    </location>
</feature>
<feature type="domain" description="PLAT" evidence="2">
    <location>
        <begin position="779"/>
        <end position="899"/>
    </location>
</feature>
<evidence type="ECO:0000313" key="4">
    <source>
        <dbReference type="Proteomes" id="UP000261660"/>
    </source>
</evidence>
<comment type="caution">
    <text evidence="1">Lacks conserved residue(s) required for the propagation of feature annotation.</text>
</comment>
<feature type="domain" description="PLAT" evidence="2">
    <location>
        <begin position="267"/>
        <end position="383"/>
    </location>
</feature>
<dbReference type="Ensembl" id="ENSLBET00000039191.1">
    <property type="protein sequence ID" value="ENSLBEP00000037639.1"/>
    <property type="gene ID" value="ENSLBEG00000028016.1"/>
</dbReference>
<feature type="domain" description="PLAT" evidence="2">
    <location>
        <begin position="649"/>
        <end position="768"/>
    </location>
</feature>
<dbReference type="PROSITE" id="PS50095">
    <property type="entry name" value="PLAT"/>
    <property type="match status" value="15"/>
</dbReference>
<feature type="domain" description="PLAT" evidence="2">
    <location>
        <begin position="1213"/>
        <end position="1331"/>
    </location>
</feature>
<sequence length="2002" mass="226091">MFLPHSLSNLHSPLFSVYEVVTITGDVKGAGTDANVFVTLFGDFGVSPKIHLASKSRTAFEKNKTDVFRVKTHNIGPLKKIEHDNTGMNASWFLDRVVVTDLNRPHLRFYFACSNWLSREEADNLYVRDLLGSMNPMDVPKSNKYIVSVFTADMKGSGTDADVFLNIFGENGDTGERRLDSDKDNFERGSEDKFTIEAPNLGRLKKITIGHNNRGSSAGWFLDKVVVDDMGNKEIYEFPVNRWFAMDEADGKIQRDVLVGSLQPMGIVYNVQVMTGDVRGAGTNSKIHIVMHGFKGLKNSGKVFLEGGAFERGLIDIFNVEICELISPLSRVTIGHDNGAVGAGWYCEKVVIYCPFTGIEQTFPCGKWLDEDEGDGLIERELYEMVSLRQKKQKKYPWSLWIWTSDIKGAGTDAQVFLQIYGEKGKSDEIKLENNSDSFEQAQLDKFMLELPDIGKLLKVRIWHEKRNPFSGWHLAKLTLLKTLTMEKYSFQCGRWLDINEDDNEIVRELPVILNTMIKYRATICTGNVGGSGTDATVFLNIIGDLGDTGERLMITSKTNVNKFEKGNHDEFLIDAVSLGQVRRVRVGHDGRGGGCGWFLDKVMVREDGQPESVAIEFPCDRWLDRNEDDGQIVRELVPAGDGLRLFNVSYHIAIKTGSVNGASSDSRVFVKLYGEKGDTDKMLLAVSDNDLRNYFETARTDIFTIDTFDIGRINRFLIGHTNEGLRAGWFLDSVQISVPVHGKQYMFPSDRWLCKDEADGKVEVEIYPSEVLEIEQLINYEVTVVTGDIRSGGTNANIYCQIYGEEGKTEVLTLKSRSNNFERGTTEIFKEDIFNITAVDLGALKKLRIRHDNSQAGAGWFLDRVEIVDNKDDSTYFFPCKRWLAVDEDDGQLARELVPVDEAFMKKGDDDDEDSETTLGLEQKAMSTTYTMRIKTGDKKYAGTDANVFTILYGTKDDTGIINLKASKTHKNKFEQGMIDEFIVEAVDIGPLKKLRVGHDNRGSAGWFLDWVEIDAPSLGQKLRFPCGRWLDKGEDDGAIVRDLFPNPLQTELYTPFVPYEIKIFTSDVFGAGTDADVFIVLYGRDAVCTQQKSLCVNKRERLMYFERGAEDMFIVELEDVGDVIEKIRIGHDNRGVNPGWHLDRVEIRRLLRKGKGSETVIFPCECWLAKSEDDGETVRELVPSDIITEKLSRDGNLKVTEVEVEDALETHTYNVSVMTGDVCGAGTDANVFLTIYGDLGDTGERKLSKSETNSNKFERGSVDKFTMEAVDLGQVFKIKIRHDNSMVSADWYLDQVEVFDVDTEEVFLFLCERWLSRKREDRRICRVFYVKVTWETSVCDKKTQRTHKCPFIPYHMTICTGLERDASTTSRAYVIIIGANHTQTERLWLDLPDGRKGFESGSLESFETHGSDVGEIKKVELGHDGATPESCWLVDELSVAVPTKGVKYIFTCKCWLAKDRGDGLTARMFNVLDAENISISQKIIYEVTVVTGDVQHAGTDTLIFMSVFGANGSTEEMPLQKNEDRFERGQEDTFNMEIDDIAPLRKMRLRIDGSGSRPDWFLDKVITRNLTTEEVSVFTYEEWLSRTRGPKRTMICEMAAVVDEEVMVELTTYIIQVKTSDCTGAGTDANVWIIVFGENGDTGTLALKECNKSNKFERKQVDTFRFADILSLGELSKVRVWHDNSGPSPGWHLDYIDVKDEILDKTFRFPCDRWLAKNDDDGQIMRELACANNDYLDLNEKTKYEICTKTGDAAEAETKENAWIVLEGKKGRSKEFVMENSSKKKRFLRGNVDRFDFSSKNLGDIVGICLGHTPKDGKKVKGEVFWYVEEVVVTERELGNKYIFGCNAAIPLSPKRDDFLTFECTKAIESFASKARSLVPVKYEIIIITGDEKGAGTDANVFITIYGSNGDSGCRPLRQKFRNLFEREQTDRFILEMLDMGELQKVRVEHDNSGLSPGWLLDRVEVTNTANGVTTIFLCGKWLDTNRADGQIVRVFYPKY</sequence>
<feature type="domain" description="PLAT" evidence="2">
    <location>
        <begin position="1613"/>
        <end position="1731"/>
    </location>
</feature>
<accession>A0A3Q3H116</accession>
<name>A0A3Q3H116_9LABR</name>
<feature type="domain" description="PLAT" evidence="2">
    <location>
        <begin position="1883"/>
        <end position="1999"/>
    </location>
</feature>
<dbReference type="InterPro" id="IPR036392">
    <property type="entry name" value="PLAT/LH2_dom_sf"/>
</dbReference>
<feature type="domain" description="PLAT" evidence="2">
    <location>
        <begin position="1485"/>
        <end position="1600"/>
    </location>
</feature>
<dbReference type="GeneTree" id="ENSGT00390000018830"/>
<dbReference type="PANTHER" id="PTHR45901">
    <property type="entry name" value="PROTEIN CBG12474"/>
    <property type="match status" value="1"/>
</dbReference>
<feature type="domain" description="PLAT" evidence="2">
    <location>
        <begin position="143"/>
        <end position="258"/>
    </location>
</feature>
<dbReference type="SMART" id="SM00308">
    <property type="entry name" value="LH2"/>
    <property type="match status" value="12"/>
</dbReference>
<dbReference type="Gene3D" id="2.40.180.10">
    <property type="entry name" value="Catalase core domain"/>
    <property type="match status" value="13"/>
</dbReference>
<protein>
    <submittedName>
        <fullName evidence="3">Lipoxygenase homology PLAT domains 1a</fullName>
    </submittedName>
</protein>